<name>A0A819PC58_9BILA</name>
<evidence type="ECO:0000259" key="5">
    <source>
        <dbReference type="Pfam" id="PF00005"/>
    </source>
</evidence>
<dbReference type="SUPFAM" id="SSF52540">
    <property type="entry name" value="P-loop containing nucleoside triphosphate hydrolases"/>
    <property type="match status" value="1"/>
</dbReference>
<dbReference type="GO" id="GO:0016887">
    <property type="term" value="F:ATP hydrolysis activity"/>
    <property type="evidence" value="ECO:0007669"/>
    <property type="project" value="InterPro"/>
</dbReference>
<protein>
    <recommendedName>
        <fullName evidence="5">ABC transporter domain-containing protein</fullName>
    </recommendedName>
</protein>
<dbReference type="InterPro" id="IPR027417">
    <property type="entry name" value="P-loop_NTPase"/>
</dbReference>
<comment type="similarity">
    <text evidence="2">Belongs to the ABC transporter superfamily. ABCC family. Conjugate transporter (TC 3.A.1.208) subfamily.</text>
</comment>
<sequence>LVAESGTNLSAGERQLICVARAILKRSHILLIDEATANVDYATDKMIQEVIADKFRDRTILTIAHRLNTIVNSDRILMLQQGEVAYFDVPSNLNLM</sequence>
<reference evidence="6" key="1">
    <citation type="submission" date="2021-02" db="EMBL/GenBank/DDBJ databases">
        <authorList>
            <person name="Nowell W R."/>
        </authorList>
    </citation>
    <scope>NUCLEOTIDE SEQUENCE</scope>
</reference>
<accession>A0A819PC58</accession>
<feature type="non-terminal residue" evidence="6">
    <location>
        <position position="1"/>
    </location>
</feature>
<comment type="subcellular location">
    <subcellularLocation>
        <location evidence="1">Membrane</location>
        <topology evidence="1">Multi-pass membrane protein</topology>
    </subcellularLocation>
</comment>
<keyword evidence="4" id="KW-0067">ATP-binding</keyword>
<feature type="domain" description="ABC transporter" evidence="5">
    <location>
        <begin position="4"/>
        <end position="37"/>
    </location>
</feature>
<keyword evidence="3" id="KW-0547">Nucleotide-binding</keyword>
<evidence type="ECO:0000256" key="2">
    <source>
        <dbReference type="ARBA" id="ARBA00009726"/>
    </source>
</evidence>
<dbReference type="InterPro" id="IPR003439">
    <property type="entry name" value="ABC_transporter-like_ATP-bd"/>
</dbReference>
<dbReference type="GO" id="GO:0016020">
    <property type="term" value="C:membrane"/>
    <property type="evidence" value="ECO:0007669"/>
    <property type="project" value="UniProtKB-SubCell"/>
</dbReference>
<dbReference type="Proteomes" id="UP000663844">
    <property type="component" value="Unassembled WGS sequence"/>
</dbReference>
<dbReference type="AlphaFoldDB" id="A0A819PC58"/>
<dbReference type="InterPro" id="IPR050173">
    <property type="entry name" value="ABC_transporter_C-like"/>
</dbReference>
<evidence type="ECO:0000256" key="4">
    <source>
        <dbReference type="ARBA" id="ARBA00022840"/>
    </source>
</evidence>
<dbReference type="EMBL" id="CAJOAZ010003408">
    <property type="protein sequence ID" value="CAF4005784.1"/>
    <property type="molecule type" value="Genomic_DNA"/>
</dbReference>
<organism evidence="6 7">
    <name type="scientific">Adineta steineri</name>
    <dbReference type="NCBI Taxonomy" id="433720"/>
    <lineage>
        <taxon>Eukaryota</taxon>
        <taxon>Metazoa</taxon>
        <taxon>Spiralia</taxon>
        <taxon>Gnathifera</taxon>
        <taxon>Rotifera</taxon>
        <taxon>Eurotatoria</taxon>
        <taxon>Bdelloidea</taxon>
        <taxon>Adinetida</taxon>
        <taxon>Adinetidae</taxon>
        <taxon>Adineta</taxon>
    </lineage>
</organism>
<dbReference type="PANTHER" id="PTHR24223:SF456">
    <property type="entry name" value="MULTIDRUG RESISTANCE-ASSOCIATED PROTEIN LETHAL(2)03659"/>
    <property type="match status" value="1"/>
</dbReference>
<evidence type="ECO:0000256" key="1">
    <source>
        <dbReference type="ARBA" id="ARBA00004141"/>
    </source>
</evidence>
<proteinExistence type="inferred from homology"/>
<dbReference type="GO" id="GO:0042626">
    <property type="term" value="F:ATPase-coupled transmembrane transporter activity"/>
    <property type="evidence" value="ECO:0007669"/>
    <property type="project" value="TreeGrafter"/>
</dbReference>
<comment type="caution">
    <text evidence="6">The sequence shown here is derived from an EMBL/GenBank/DDBJ whole genome shotgun (WGS) entry which is preliminary data.</text>
</comment>
<dbReference type="Pfam" id="PF00005">
    <property type="entry name" value="ABC_tran"/>
    <property type="match status" value="1"/>
</dbReference>
<evidence type="ECO:0000313" key="6">
    <source>
        <dbReference type="EMBL" id="CAF4005784.1"/>
    </source>
</evidence>
<dbReference type="PANTHER" id="PTHR24223">
    <property type="entry name" value="ATP-BINDING CASSETTE SUB-FAMILY C"/>
    <property type="match status" value="1"/>
</dbReference>
<evidence type="ECO:0000313" key="7">
    <source>
        <dbReference type="Proteomes" id="UP000663844"/>
    </source>
</evidence>
<evidence type="ECO:0000256" key="3">
    <source>
        <dbReference type="ARBA" id="ARBA00022741"/>
    </source>
</evidence>
<dbReference type="Gene3D" id="3.40.50.300">
    <property type="entry name" value="P-loop containing nucleotide triphosphate hydrolases"/>
    <property type="match status" value="1"/>
</dbReference>
<gene>
    <name evidence="6" type="ORF">OXD698_LOCUS29795</name>
</gene>
<dbReference type="GO" id="GO:0005524">
    <property type="term" value="F:ATP binding"/>
    <property type="evidence" value="ECO:0007669"/>
    <property type="project" value="UniProtKB-KW"/>
</dbReference>